<keyword evidence="8" id="KW-1185">Reference proteome</keyword>
<keyword evidence="4" id="KW-0804">Transcription</keyword>
<reference evidence="7 8" key="1">
    <citation type="submission" date="2020-08" db="EMBL/GenBank/DDBJ databases">
        <title>The Agave Microbiome: Exploring the role of microbial communities in plant adaptations to desert environments.</title>
        <authorList>
            <person name="Partida-Martinez L.P."/>
        </authorList>
    </citation>
    <scope>NUCLEOTIDE SEQUENCE [LARGE SCALE GENOMIC DNA]</scope>
    <source>
        <strain evidence="7 8">AT2.18</strain>
    </source>
</reference>
<keyword evidence="2" id="KW-0805">Transcription regulation</keyword>
<evidence type="ECO:0000256" key="4">
    <source>
        <dbReference type="ARBA" id="ARBA00023163"/>
    </source>
</evidence>
<keyword evidence="3 5" id="KW-0238">DNA-binding</keyword>
<dbReference type="Proteomes" id="UP000550501">
    <property type="component" value="Unassembled WGS sequence"/>
</dbReference>
<dbReference type="PANTHER" id="PTHR30055:SF146">
    <property type="entry name" value="HTH-TYPE TRANSCRIPTIONAL DUAL REGULATOR CECR"/>
    <property type="match status" value="1"/>
</dbReference>
<dbReference type="GO" id="GO:0003700">
    <property type="term" value="F:DNA-binding transcription factor activity"/>
    <property type="evidence" value="ECO:0007669"/>
    <property type="project" value="TreeGrafter"/>
</dbReference>
<organism evidence="7 8">
    <name type="scientific">Mycolicibacterium iranicum</name>
    <name type="common">Mycobacterium iranicum</name>
    <dbReference type="NCBI Taxonomy" id="912594"/>
    <lineage>
        <taxon>Bacteria</taxon>
        <taxon>Bacillati</taxon>
        <taxon>Actinomycetota</taxon>
        <taxon>Actinomycetes</taxon>
        <taxon>Mycobacteriales</taxon>
        <taxon>Mycobacteriaceae</taxon>
        <taxon>Mycolicibacterium</taxon>
    </lineage>
</organism>
<dbReference type="PRINTS" id="PR00455">
    <property type="entry name" value="HTHTETR"/>
</dbReference>
<dbReference type="InterPro" id="IPR039538">
    <property type="entry name" value="BetI_C"/>
</dbReference>
<proteinExistence type="predicted"/>
<dbReference type="SUPFAM" id="SSF46689">
    <property type="entry name" value="Homeodomain-like"/>
    <property type="match status" value="1"/>
</dbReference>
<dbReference type="SUPFAM" id="SSF48498">
    <property type="entry name" value="Tetracyclin repressor-like, C-terminal domain"/>
    <property type="match status" value="1"/>
</dbReference>
<accession>A0A839Q085</accession>
<evidence type="ECO:0000313" key="8">
    <source>
        <dbReference type="Proteomes" id="UP000550501"/>
    </source>
</evidence>
<keyword evidence="1" id="KW-0678">Repressor</keyword>
<dbReference type="InterPro" id="IPR050109">
    <property type="entry name" value="HTH-type_TetR-like_transc_reg"/>
</dbReference>
<dbReference type="InterPro" id="IPR001647">
    <property type="entry name" value="HTH_TetR"/>
</dbReference>
<dbReference type="AlphaFoldDB" id="A0A839Q085"/>
<sequence>MVRTERDRRRRLPAAERRRQIIAETTALIAERGFWGLSTQDVADACGITVPGLLHHVGSKEALLLEVLTHRDEEDARALAEDLAGQPRRTGVPLLRQMCSAIVRRNAAAPEVVRLFTVLQGESLTPTHPAHAYFQRRRRRAVAALADLASGHADDPEALARRLLAMMDGLQIQWLQEPDRVDLVSAWEDAAGGLFGRRARRSV</sequence>
<dbReference type="Pfam" id="PF13977">
    <property type="entry name" value="TetR_C_6"/>
    <property type="match status" value="1"/>
</dbReference>
<dbReference type="Pfam" id="PF00440">
    <property type="entry name" value="TetR_N"/>
    <property type="match status" value="1"/>
</dbReference>
<dbReference type="PROSITE" id="PS50977">
    <property type="entry name" value="HTH_TETR_2"/>
    <property type="match status" value="1"/>
</dbReference>
<evidence type="ECO:0000256" key="5">
    <source>
        <dbReference type="PROSITE-ProRule" id="PRU00335"/>
    </source>
</evidence>
<comment type="caution">
    <text evidence="7">The sequence shown here is derived from an EMBL/GenBank/DDBJ whole genome shotgun (WGS) entry which is preliminary data.</text>
</comment>
<dbReference type="RefSeq" id="WP_183466415.1">
    <property type="nucleotide sequence ID" value="NZ_JACHVU010000001.1"/>
</dbReference>
<dbReference type="InterPro" id="IPR036271">
    <property type="entry name" value="Tet_transcr_reg_TetR-rel_C_sf"/>
</dbReference>
<gene>
    <name evidence="7" type="ORF">FHR72_000626</name>
</gene>
<dbReference type="GO" id="GO:0000976">
    <property type="term" value="F:transcription cis-regulatory region binding"/>
    <property type="evidence" value="ECO:0007669"/>
    <property type="project" value="TreeGrafter"/>
</dbReference>
<evidence type="ECO:0000256" key="3">
    <source>
        <dbReference type="ARBA" id="ARBA00023125"/>
    </source>
</evidence>
<feature type="DNA-binding region" description="H-T-H motif" evidence="5">
    <location>
        <begin position="38"/>
        <end position="57"/>
    </location>
</feature>
<dbReference type="Gene3D" id="1.10.357.10">
    <property type="entry name" value="Tetracycline Repressor, domain 2"/>
    <property type="match status" value="1"/>
</dbReference>
<evidence type="ECO:0000259" key="6">
    <source>
        <dbReference type="PROSITE" id="PS50977"/>
    </source>
</evidence>
<evidence type="ECO:0000313" key="7">
    <source>
        <dbReference type="EMBL" id="MBB2989169.1"/>
    </source>
</evidence>
<evidence type="ECO:0000256" key="1">
    <source>
        <dbReference type="ARBA" id="ARBA00022491"/>
    </source>
</evidence>
<evidence type="ECO:0000256" key="2">
    <source>
        <dbReference type="ARBA" id="ARBA00023015"/>
    </source>
</evidence>
<dbReference type="EMBL" id="JACHVU010000001">
    <property type="protein sequence ID" value="MBB2989169.1"/>
    <property type="molecule type" value="Genomic_DNA"/>
</dbReference>
<protein>
    <submittedName>
        <fullName evidence="7">AcrR family transcriptional regulator</fullName>
    </submittedName>
</protein>
<feature type="domain" description="HTH tetR-type" evidence="6">
    <location>
        <begin position="15"/>
        <end position="75"/>
    </location>
</feature>
<dbReference type="PANTHER" id="PTHR30055">
    <property type="entry name" value="HTH-TYPE TRANSCRIPTIONAL REGULATOR RUTR"/>
    <property type="match status" value="1"/>
</dbReference>
<name>A0A839Q085_MYCIR</name>
<dbReference type="InterPro" id="IPR009057">
    <property type="entry name" value="Homeodomain-like_sf"/>
</dbReference>